<protein>
    <submittedName>
        <fullName evidence="2">Unannotated protein</fullName>
    </submittedName>
</protein>
<proteinExistence type="predicted"/>
<dbReference type="InterPro" id="IPR050187">
    <property type="entry name" value="Lipid_Phosphate_FormReg"/>
</dbReference>
<sequence length="307" mass="32513">MVNPRATTTSPRVTDVLVRALAGSVDLEVVTTAQPGHARELGRRARDEKLDVLITLGGDGTINETVNGLLSRGPAPDGPILATVPGGSANVFARALGLPADPVEATGCILEALRNGRTRSVGLGTLTMPGELPRWFLANAGLGLDAEIIHAMEDERSSGVAATPGRYIRLTLREYFRRTNRRSAALRIMRTGEQDIDGVFLAIVQNTAPWTYLGSRPLNPCPDASFDTGLDVLAWQDLGVLTTLNAFTRMATQSGGATTRSLSLLHDQAAFEIRAHRPVAVQVDGEALGLAQAVAFASHPAVLKVAV</sequence>
<dbReference type="AlphaFoldDB" id="A0A6J7I939"/>
<evidence type="ECO:0000259" key="1">
    <source>
        <dbReference type="PROSITE" id="PS50146"/>
    </source>
</evidence>
<dbReference type="InterPro" id="IPR001206">
    <property type="entry name" value="Diacylglycerol_kinase_cat_dom"/>
</dbReference>
<accession>A0A6J7I939</accession>
<name>A0A6J7I939_9ZZZZ</name>
<dbReference type="Gene3D" id="3.40.50.10330">
    <property type="entry name" value="Probable inorganic polyphosphate/atp-NAD kinase, domain 1"/>
    <property type="match status" value="1"/>
</dbReference>
<dbReference type="Pfam" id="PF00781">
    <property type="entry name" value="DAGK_cat"/>
    <property type="match status" value="1"/>
</dbReference>
<gene>
    <name evidence="2" type="ORF">UFOPK3610_01760</name>
</gene>
<dbReference type="InterPro" id="IPR016064">
    <property type="entry name" value="NAD/diacylglycerol_kinase_sf"/>
</dbReference>
<reference evidence="2" key="1">
    <citation type="submission" date="2020-05" db="EMBL/GenBank/DDBJ databases">
        <authorList>
            <person name="Chiriac C."/>
            <person name="Salcher M."/>
            <person name="Ghai R."/>
            <person name="Kavagutti S V."/>
        </authorList>
    </citation>
    <scope>NUCLEOTIDE SEQUENCE</scope>
</reference>
<dbReference type="PANTHER" id="PTHR12358">
    <property type="entry name" value="SPHINGOSINE KINASE"/>
    <property type="match status" value="1"/>
</dbReference>
<dbReference type="InterPro" id="IPR017438">
    <property type="entry name" value="ATP-NAD_kinase_N"/>
</dbReference>
<dbReference type="GO" id="GO:0005886">
    <property type="term" value="C:plasma membrane"/>
    <property type="evidence" value="ECO:0007669"/>
    <property type="project" value="TreeGrafter"/>
</dbReference>
<dbReference type="PANTHER" id="PTHR12358:SF106">
    <property type="entry name" value="LIPID KINASE YEGS"/>
    <property type="match status" value="1"/>
</dbReference>
<dbReference type="EMBL" id="CAFBMR010000109">
    <property type="protein sequence ID" value="CAB4927553.1"/>
    <property type="molecule type" value="Genomic_DNA"/>
</dbReference>
<dbReference type="GO" id="GO:0004143">
    <property type="term" value="F:ATP-dependent diacylglycerol kinase activity"/>
    <property type="evidence" value="ECO:0007669"/>
    <property type="project" value="TreeGrafter"/>
</dbReference>
<dbReference type="SMART" id="SM00046">
    <property type="entry name" value="DAGKc"/>
    <property type="match status" value="1"/>
</dbReference>
<dbReference type="SUPFAM" id="SSF111331">
    <property type="entry name" value="NAD kinase/diacylglycerol kinase-like"/>
    <property type="match status" value="1"/>
</dbReference>
<organism evidence="2">
    <name type="scientific">freshwater metagenome</name>
    <dbReference type="NCBI Taxonomy" id="449393"/>
    <lineage>
        <taxon>unclassified sequences</taxon>
        <taxon>metagenomes</taxon>
        <taxon>ecological metagenomes</taxon>
    </lineage>
</organism>
<dbReference type="Gene3D" id="2.60.200.40">
    <property type="match status" value="1"/>
</dbReference>
<feature type="domain" description="DAGKc" evidence="1">
    <location>
        <begin position="1"/>
        <end position="130"/>
    </location>
</feature>
<evidence type="ECO:0000313" key="2">
    <source>
        <dbReference type="EMBL" id="CAB4927553.1"/>
    </source>
</evidence>
<dbReference type="PROSITE" id="PS50146">
    <property type="entry name" value="DAGK"/>
    <property type="match status" value="1"/>
</dbReference>